<gene>
    <name evidence="4" type="ORF">chiPu_0012173</name>
</gene>
<evidence type="ECO:0000313" key="4">
    <source>
        <dbReference type="EMBL" id="GCC33703.1"/>
    </source>
</evidence>
<dbReference type="SMART" id="SM00406">
    <property type="entry name" value="IGv"/>
    <property type="match status" value="2"/>
</dbReference>
<accession>A0A401STK7</accession>
<dbReference type="EMBL" id="BEZZ01000538">
    <property type="protein sequence ID" value="GCC33703.1"/>
    <property type="molecule type" value="Genomic_DNA"/>
</dbReference>
<dbReference type="PANTHER" id="PTHR23268:SF31">
    <property type="entry name" value="T CELL RECEPTOR BETA VARIABLE 30"/>
    <property type="match status" value="1"/>
</dbReference>
<reference evidence="4 5" key="1">
    <citation type="journal article" date="2018" name="Nat. Ecol. Evol.">
        <title>Shark genomes provide insights into elasmobranch evolution and the origin of vertebrates.</title>
        <authorList>
            <person name="Hara Y"/>
            <person name="Yamaguchi K"/>
            <person name="Onimaru K"/>
            <person name="Kadota M"/>
            <person name="Koyanagi M"/>
            <person name="Keeley SD"/>
            <person name="Tatsumi K"/>
            <person name="Tanaka K"/>
            <person name="Motone F"/>
            <person name="Kageyama Y"/>
            <person name="Nozu R"/>
            <person name="Adachi N"/>
            <person name="Nishimura O"/>
            <person name="Nakagawa R"/>
            <person name="Tanegashima C"/>
            <person name="Kiyatake I"/>
            <person name="Matsumoto R"/>
            <person name="Murakumo K"/>
            <person name="Nishida K"/>
            <person name="Terakita A"/>
            <person name="Kuratani S"/>
            <person name="Sato K"/>
            <person name="Hyodo S Kuraku.S."/>
        </authorList>
    </citation>
    <scope>NUCLEOTIDE SEQUENCE [LARGE SCALE GENOMIC DNA]</scope>
</reference>
<dbReference type="CDD" id="cd00099">
    <property type="entry name" value="IgV"/>
    <property type="match status" value="2"/>
</dbReference>
<dbReference type="GO" id="GO:0002376">
    <property type="term" value="P:immune system process"/>
    <property type="evidence" value="ECO:0007669"/>
    <property type="project" value="UniProtKB-KW"/>
</dbReference>
<dbReference type="PROSITE" id="PS50835">
    <property type="entry name" value="IG_LIKE"/>
    <property type="match status" value="1"/>
</dbReference>
<proteinExistence type="predicted"/>
<dbReference type="Gene3D" id="2.60.40.10">
    <property type="entry name" value="Immunoglobulins"/>
    <property type="match status" value="2"/>
</dbReference>
<protein>
    <recommendedName>
        <fullName evidence="3">Ig-like domain-containing protein</fullName>
    </recommendedName>
</protein>
<evidence type="ECO:0000313" key="5">
    <source>
        <dbReference type="Proteomes" id="UP000287033"/>
    </source>
</evidence>
<dbReference type="Proteomes" id="UP000287033">
    <property type="component" value="Unassembled WGS sequence"/>
</dbReference>
<sequence>MDRERNYNARWREQVAFLDVNCATVRQTPRIVSKLGEEAELKCTVEGQSSGTMYWYRQNQGKEPQLMFYSAAVPSGTAEGETDGFTAKRVIFPFIDLFLYRFFSDVNSVTVRQTPSAVSKSMNESVELKCTVEGKNTGAMYWYRQNPGKELQLMFYSPVAPTVNREEAEDGFTAERPSGSDFNLESSSLKADDSAVYYCAWSIHSETERGGS</sequence>
<dbReference type="AlphaFoldDB" id="A0A401STK7"/>
<organism evidence="4 5">
    <name type="scientific">Chiloscyllium punctatum</name>
    <name type="common">Brownbanded bambooshark</name>
    <name type="synonym">Hemiscyllium punctatum</name>
    <dbReference type="NCBI Taxonomy" id="137246"/>
    <lineage>
        <taxon>Eukaryota</taxon>
        <taxon>Metazoa</taxon>
        <taxon>Chordata</taxon>
        <taxon>Craniata</taxon>
        <taxon>Vertebrata</taxon>
        <taxon>Chondrichthyes</taxon>
        <taxon>Elasmobranchii</taxon>
        <taxon>Galeomorphii</taxon>
        <taxon>Galeoidea</taxon>
        <taxon>Orectolobiformes</taxon>
        <taxon>Hemiscylliidae</taxon>
        <taxon>Chiloscyllium</taxon>
    </lineage>
</organism>
<dbReference type="STRING" id="137246.A0A401STK7"/>
<dbReference type="PANTHER" id="PTHR23268">
    <property type="entry name" value="T-CELL RECEPTOR BETA CHAIN"/>
    <property type="match status" value="1"/>
</dbReference>
<dbReference type="OrthoDB" id="9803478at2759"/>
<dbReference type="InterPro" id="IPR007110">
    <property type="entry name" value="Ig-like_dom"/>
</dbReference>
<keyword evidence="1" id="KW-0732">Signal</keyword>
<dbReference type="InterPro" id="IPR050413">
    <property type="entry name" value="TCR_beta_variable"/>
</dbReference>
<dbReference type="SUPFAM" id="SSF48726">
    <property type="entry name" value="Immunoglobulin"/>
    <property type="match status" value="2"/>
</dbReference>
<feature type="domain" description="Ig-like" evidence="3">
    <location>
        <begin position="93"/>
        <end position="199"/>
    </location>
</feature>
<dbReference type="InterPro" id="IPR036179">
    <property type="entry name" value="Ig-like_dom_sf"/>
</dbReference>
<evidence type="ECO:0000259" key="3">
    <source>
        <dbReference type="PROSITE" id="PS50835"/>
    </source>
</evidence>
<comment type="caution">
    <text evidence="4">The sequence shown here is derived from an EMBL/GenBank/DDBJ whole genome shotgun (WGS) entry which is preliminary data.</text>
</comment>
<evidence type="ECO:0000256" key="1">
    <source>
        <dbReference type="ARBA" id="ARBA00022729"/>
    </source>
</evidence>
<keyword evidence="2" id="KW-0391">Immunity</keyword>
<dbReference type="InterPro" id="IPR013783">
    <property type="entry name" value="Ig-like_fold"/>
</dbReference>
<dbReference type="GO" id="GO:0005886">
    <property type="term" value="C:plasma membrane"/>
    <property type="evidence" value="ECO:0007669"/>
    <property type="project" value="TreeGrafter"/>
</dbReference>
<dbReference type="Pfam" id="PF07686">
    <property type="entry name" value="V-set"/>
    <property type="match status" value="1"/>
</dbReference>
<keyword evidence="5" id="KW-1185">Reference proteome</keyword>
<dbReference type="OMA" id="NCATVRQ"/>
<name>A0A401STK7_CHIPU</name>
<dbReference type="GO" id="GO:0007166">
    <property type="term" value="P:cell surface receptor signaling pathway"/>
    <property type="evidence" value="ECO:0007669"/>
    <property type="project" value="TreeGrafter"/>
</dbReference>
<dbReference type="InterPro" id="IPR013106">
    <property type="entry name" value="Ig_V-set"/>
</dbReference>
<evidence type="ECO:0000256" key="2">
    <source>
        <dbReference type="ARBA" id="ARBA00022859"/>
    </source>
</evidence>